<dbReference type="Proteomes" id="UP000050996">
    <property type="component" value="Unassembled WGS sequence"/>
</dbReference>
<accession>A0A0Q3QSA2</accession>
<keyword evidence="1" id="KW-0812">Transmembrane</keyword>
<name>A0A0Q3QSA2_9BACI</name>
<sequence>MKNLWTEFFWGIITVETRGKGIERLINTLTRNGIIIWNVKRHGSESVTFKIKLDDVKKIRGAVKDSDCKIRFLRRSGMPFLFKRLLKNSGFIIGAFTFLLVIFILSNMVWGIEIKGADPETEHKIRKELDEMGVKKGKVQFFLENVEAIQRRLTDNIVAITWVGVELKGTTYHLQVVEKNEPDKPELLSPRDLVAKKKGVIVDMFVEEGQPKVNIHDHVKQGQLLVSGVIGKEGQTEIVPAKGEVYAETWYITKVTQPLKSTFHVLNGNEKQKHFIEIGKWQIPVWGFGKADYKEFETETNTKDFHFLKWKLPISYTNTTIREREQEVRIYSNEEAFDAAIIRARNDIKGRLSENAKIKGEKVLHKSVDDGKVSISIHFQIIENIAEAKPLIQGETE</sequence>
<dbReference type="NCBIfam" id="TIGR02876">
    <property type="entry name" value="spore_yqfD"/>
    <property type="match status" value="1"/>
</dbReference>
<organism evidence="2 3">
    <name type="scientific">Cytobacillus solani</name>
    <dbReference type="NCBI Taxonomy" id="1637975"/>
    <lineage>
        <taxon>Bacteria</taxon>
        <taxon>Bacillati</taxon>
        <taxon>Bacillota</taxon>
        <taxon>Bacilli</taxon>
        <taxon>Bacillales</taxon>
        <taxon>Bacillaceae</taxon>
        <taxon>Cytobacillus</taxon>
    </lineage>
</organism>
<dbReference type="InterPro" id="IPR010690">
    <property type="entry name" value="YqfD"/>
</dbReference>
<keyword evidence="3" id="KW-1185">Reference proteome</keyword>
<gene>
    <name evidence="2" type="ORF">AN957_19570</name>
</gene>
<proteinExistence type="predicted"/>
<evidence type="ECO:0000256" key="1">
    <source>
        <dbReference type="SAM" id="Phobius"/>
    </source>
</evidence>
<dbReference type="EMBL" id="LJIX01000006">
    <property type="protein sequence ID" value="KQL20566.1"/>
    <property type="molecule type" value="Genomic_DNA"/>
</dbReference>
<keyword evidence="1" id="KW-1133">Transmembrane helix</keyword>
<dbReference type="STRING" id="1637975.AN957_19570"/>
<dbReference type="RefSeq" id="WP_053477059.1">
    <property type="nucleotide sequence ID" value="NZ_CP041305.1"/>
</dbReference>
<dbReference type="Pfam" id="PF06898">
    <property type="entry name" value="YqfD"/>
    <property type="match status" value="1"/>
</dbReference>
<evidence type="ECO:0000313" key="3">
    <source>
        <dbReference type="Proteomes" id="UP000050996"/>
    </source>
</evidence>
<reference evidence="2 3" key="1">
    <citation type="submission" date="2015-09" db="EMBL/GenBank/DDBJ databases">
        <title>Genome sequencing project for genomic taxonomy and phylogenomics of Bacillus-like bacteria.</title>
        <authorList>
            <person name="Liu B."/>
            <person name="Wang J."/>
            <person name="Zhu Y."/>
            <person name="Liu G."/>
            <person name="Chen Q."/>
            <person name="Chen Z."/>
            <person name="Lan J."/>
            <person name="Che J."/>
            <person name="Ge C."/>
            <person name="Shi H."/>
            <person name="Pan Z."/>
            <person name="Liu X."/>
        </authorList>
    </citation>
    <scope>NUCLEOTIDE SEQUENCE [LARGE SCALE GENOMIC DNA]</scope>
    <source>
        <strain evidence="2 3">FJAT-18043</strain>
    </source>
</reference>
<dbReference type="PATRIC" id="fig|1637975.4.peg.3880"/>
<dbReference type="AlphaFoldDB" id="A0A0Q3QSA2"/>
<dbReference type="PIRSF" id="PIRSF029895">
    <property type="entry name" value="SpoIV"/>
    <property type="match status" value="1"/>
</dbReference>
<keyword evidence="1" id="KW-0472">Membrane</keyword>
<feature type="transmembrane region" description="Helical" evidence="1">
    <location>
        <begin position="91"/>
        <end position="112"/>
    </location>
</feature>
<comment type="caution">
    <text evidence="2">The sequence shown here is derived from an EMBL/GenBank/DDBJ whole genome shotgun (WGS) entry which is preliminary data.</text>
</comment>
<evidence type="ECO:0000313" key="2">
    <source>
        <dbReference type="EMBL" id="KQL20566.1"/>
    </source>
</evidence>
<protein>
    <submittedName>
        <fullName evidence="2">Stage IV sporulation protein</fullName>
    </submittedName>
</protein>